<organism evidence="2">
    <name type="scientific">marine sediment metagenome</name>
    <dbReference type="NCBI Taxonomy" id="412755"/>
    <lineage>
        <taxon>unclassified sequences</taxon>
        <taxon>metagenomes</taxon>
        <taxon>ecological metagenomes</taxon>
    </lineage>
</organism>
<evidence type="ECO:0000313" key="2">
    <source>
        <dbReference type="EMBL" id="GAG89530.1"/>
    </source>
</evidence>
<accession>X1B3F3</accession>
<comment type="caution">
    <text evidence="2">The sequence shown here is derived from an EMBL/GenBank/DDBJ whole genome shotgun (WGS) entry which is preliminary data.</text>
</comment>
<sequence>MKIGKLTINPSTSVMELEDVDLSAKEIQDLNSLINSIRDLQQSYQRREQPTVTVPRPTKKEG</sequence>
<reference evidence="2" key="1">
    <citation type="journal article" date="2014" name="Front. Microbiol.">
        <title>High frequency of phylogenetically diverse reductive dehalogenase-homologous genes in deep subseafloor sedimentary metagenomes.</title>
        <authorList>
            <person name="Kawai M."/>
            <person name="Futagami T."/>
            <person name="Toyoda A."/>
            <person name="Takaki Y."/>
            <person name="Nishi S."/>
            <person name="Hori S."/>
            <person name="Arai W."/>
            <person name="Tsubouchi T."/>
            <person name="Morono Y."/>
            <person name="Uchiyama I."/>
            <person name="Ito T."/>
            <person name="Fujiyama A."/>
            <person name="Inagaki F."/>
            <person name="Takami H."/>
        </authorList>
    </citation>
    <scope>NUCLEOTIDE SEQUENCE</scope>
    <source>
        <strain evidence="2">Expedition CK06-06</strain>
    </source>
</reference>
<evidence type="ECO:0000256" key="1">
    <source>
        <dbReference type="SAM" id="MobiDB-lite"/>
    </source>
</evidence>
<dbReference type="AlphaFoldDB" id="X1B3F3"/>
<gene>
    <name evidence="2" type="ORF">S01H4_27216</name>
</gene>
<feature type="region of interest" description="Disordered" evidence="1">
    <location>
        <begin position="41"/>
        <end position="62"/>
    </location>
</feature>
<proteinExistence type="predicted"/>
<protein>
    <submittedName>
        <fullName evidence="2">Uncharacterized protein</fullName>
    </submittedName>
</protein>
<dbReference type="EMBL" id="BART01013257">
    <property type="protein sequence ID" value="GAG89530.1"/>
    <property type="molecule type" value="Genomic_DNA"/>
</dbReference>
<name>X1B3F3_9ZZZZ</name>